<dbReference type="InterPro" id="IPR014031">
    <property type="entry name" value="Ketoacyl_synth_C"/>
</dbReference>
<evidence type="ECO:0000259" key="4">
    <source>
        <dbReference type="PROSITE" id="PS52004"/>
    </source>
</evidence>
<evidence type="ECO:0000313" key="5">
    <source>
        <dbReference type="EMBL" id="CAE8596466.1"/>
    </source>
</evidence>
<comment type="caution">
    <text evidence="5">The sequence shown here is derived from an EMBL/GenBank/DDBJ whole genome shotgun (WGS) entry which is preliminary data.</text>
</comment>
<dbReference type="PANTHER" id="PTHR43775">
    <property type="entry name" value="FATTY ACID SYNTHASE"/>
    <property type="match status" value="1"/>
</dbReference>
<protein>
    <recommendedName>
        <fullName evidence="4">Ketosynthase family 3 (KS3) domain-containing protein</fullName>
    </recommendedName>
</protein>
<accession>A0A813EEI2</accession>
<dbReference type="AlphaFoldDB" id="A0A813EEI2"/>
<keyword evidence="2" id="KW-0597">Phosphoprotein</keyword>
<evidence type="ECO:0000256" key="1">
    <source>
        <dbReference type="ARBA" id="ARBA00022450"/>
    </source>
</evidence>
<dbReference type="OrthoDB" id="329835at2759"/>
<dbReference type="Pfam" id="PF00109">
    <property type="entry name" value="ketoacyl-synt"/>
    <property type="match status" value="1"/>
</dbReference>
<keyword evidence="6" id="KW-1185">Reference proteome</keyword>
<feature type="domain" description="Ketosynthase family 3 (KS3)" evidence="4">
    <location>
        <begin position="337"/>
        <end position="777"/>
    </location>
</feature>
<dbReference type="Gene3D" id="3.40.47.10">
    <property type="match status" value="1"/>
</dbReference>
<sequence length="785" mass="85624">MCRSTRTGAAELAWTPCRSNINNSNNNSNNNNNNNNNNNKQLTTTKTTTIILDTLQELDELTARIVEAASPFLADTCHFEVGAQTACLLHETGAWDSRVAPPLTEVDVQFWLPQLIWHRLMFILVLGPGDTEVELQNFPGDGSEREEVDSESTVPFQLKLGAGSLLILRPDLLGHLVTGDAGNFVLSWWFSPVHRVAPTRGAPVPRLTPAAKLLDQWALDRMREMARVQSRLREHMEEWRVVVPYAYKIDSPRHLTRGGQRLEVAPKGEVLAGSVEVVDGLRWLKTLTNVLDQDGHAKFGYVLIDGELTGVGQFIEKVPDLPREWQVAFDRLWTCGGSQVAVRSAACKFAASHSLESFWQPFASGPDFCTQVPMYRWDHRNFWAMPDEEDVDHTRKTSVKHGAFMEGLDLFDSKRFGVSTAEAISMDPHQRIALECADEAFMRMGLTKEKLHRSVYVGGGSCEWPITENAFRSPAADMYGCTGNSTTIQSNRISFNLGLMGPSLTLICEGASSLMALERGFVSFDLAKSDNVRALSMGLSAMLVPYTWIGLSHQGIMWRGGLHGRCKSFDDSASGYVRGEGVGSVILEPAADVIDGKLVRDESKPIMGTILSTHLGYHGTGAGLAAPNGPAEQALVAQTVRQARIDPMSVDAVECNAEGRSLFDAVEAASLLRILRPPGKLHGQAQEPLLLPACKTSQGHCVEAAGICSLLRVLLGTSRGVTPPLQHLYQLHPVLSAVEDWPASFVTEAVPSGQRESICGIRGNSITGTMGMAVVSGVASHDLVP</sequence>
<dbReference type="EMBL" id="CAJNNV010008612">
    <property type="protein sequence ID" value="CAE8596466.1"/>
    <property type="molecule type" value="Genomic_DNA"/>
</dbReference>
<dbReference type="SMART" id="SM00825">
    <property type="entry name" value="PKS_KS"/>
    <property type="match status" value="1"/>
</dbReference>
<organism evidence="5 6">
    <name type="scientific">Polarella glacialis</name>
    <name type="common">Dinoflagellate</name>
    <dbReference type="NCBI Taxonomy" id="89957"/>
    <lineage>
        <taxon>Eukaryota</taxon>
        <taxon>Sar</taxon>
        <taxon>Alveolata</taxon>
        <taxon>Dinophyceae</taxon>
        <taxon>Suessiales</taxon>
        <taxon>Suessiaceae</taxon>
        <taxon>Polarella</taxon>
    </lineage>
</organism>
<gene>
    <name evidence="5" type="ORF">PGLA1383_LOCUS14930</name>
</gene>
<dbReference type="Proteomes" id="UP000654075">
    <property type="component" value="Unassembled WGS sequence"/>
</dbReference>
<dbReference type="InterPro" id="IPR014030">
    <property type="entry name" value="Ketoacyl_synth_N"/>
</dbReference>
<dbReference type="GO" id="GO:0006633">
    <property type="term" value="P:fatty acid biosynthetic process"/>
    <property type="evidence" value="ECO:0007669"/>
    <property type="project" value="TreeGrafter"/>
</dbReference>
<dbReference type="PROSITE" id="PS52004">
    <property type="entry name" value="KS3_2"/>
    <property type="match status" value="1"/>
</dbReference>
<dbReference type="SUPFAM" id="SSF53901">
    <property type="entry name" value="Thiolase-like"/>
    <property type="match status" value="2"/>
</dbReference>
<proteinExistence type="predicted"/>
<reference evidence="5" key="1">
    <citation type="submission" date="2021-02" db="EMBL/GenBank/DDBJ databases">
        <authorList>
            <person name="Dougan E. K."/>
            <person name="Rhodes N."/>
            <person name="Thang M."/>
            <person name="Chan C."/>
        </authorList>
    </citation>
    <scope>NUCLEOTIDE SEQUENCE</scope>
</reference>
<dbReference type="CDD" id="cd00833">
    <property type="entry name" value="PKS"/>
    <property type="match status" value="1"/>
</dbReference>
<dbReference type="PANTHER" id="PTHR43775:SF37">
    <property type="entry name" value="SI:DKEY-61P9.11"/>
    <property type="match status" value="1"/>
</dbReference>
<feature type="region of interest" description="Disordered" evidence="3">
    <location>
        <begin position="18"/>
        <end position="41"/>
    </location>
</feature>
<keyword evidence="1" id="KW-0596">Phosphopantetheine</keyword>
<dbReference type="InterPro" id="IPR016039">
    <property type="entry name" value="Thiolase-like"/>
</dbReference>
<evidence type="ECO:0000313" key="6">
    <source>
        <dbReference type="Proteomes" id="UP000654075"/>
    </source>
</evidence>
<feature type="non-terminal residue" evidence="5">
    <location>
        <position position="1"/>
    </location>
</feature>
<name>A0A813EEI2_POLGL</name>
<dbReference type="Pfam" id="PF02801">
    <property type="entry name" value="Ketoacyl-synt_C"/>
    <property type="match status" value="1"/>
</dbReference>
<dbReference type="GO" id="GO:0004312">
    <property type="term" value="F:fatty acid synthase activity"/>
    <property type="evidence" value="ECO:0007669"/>
    <property type="project" value="TreeGrafter"/>
</dbReference>
<evidence type="ECO:0000256" key="2">
    <source>
        <dbReference type="ARBA" id="ARBA00022553"/>
    </source>
</evidence>
<dbReference type="InterPro" id="IPR050091">
    <property type="entry name" value="PKS_NRPS_Biosynth_Enz"/>
</dbReference>
<dbReference type="InterPro" id="IPR020841">
    <property type="entry name" value="PKS_Beta-ketoAc_synthase_dom"/>
</dbReference>
<evidence type="ECO:0000256" key="3">
    <source>
        <dbReference type="SAM" id="MobiDB-lite"/>
    </source>
</evidence>
<feature type="compositionally biased region" description="Low complexity" evidence="3">
    <location>
        <begin position="19"/>
        <end position="41"/>
    </location>
</feature>